<feature type="region of interest" description="Disordered" evidence="1">
    <location>
        <begin position="1"/>
        <end position="45"/>
    </location>
</feature>
<dbReference type="EMBL" id="CP163445">
    <property type="protein sequence ID" value="XDQ83302.1"/>
    <property type="molecule type" value="Genomic_DNA"/>
</dbReference>
<name>A0AB39TVS0_9ACTN</name>
<sequence length="45" mass="4859">MASVASGASVRLSRAARRPAHHRPGRRRPAVGHSARYPAQAWNAL</sequence>
<gene>
    <name evidence="2" type="ORF">AB2U05_34745</name>
</gene>
<evidence type="ECO:0000313" key="2">
    <source>
        <dbReference type="EMBL" id="XDQ83302.1"/>
    </source>
</evidence>
<evidence type="ECO:0000256" key="1">
    <source>
        <dbReference type="SAM" id="MobiDB-lite"/>
    </source>
</evidence>
<protein>
    <submittedName>
        <fullName evidence="2">Uncharacterized protein</fullName>
    </submittedName>
</protein>
<reference evidence="2" key="1">
    <citation type="submission" date="2024-07" db="EMBL/GenBank/DDBJ databases">
        <authorList>
            <person name="Yu S.T."/>
        </authorList>
    </citation>
    <scope>NUCLEOTIDE SEQUENCE</scope>
    <source>
        <strain evidence="2">Y1</strain>
    </source>
</reference>
<accession>A0AB39TVS0</accession>
<dbReference type="RefSeq" id="WP_369185463.1">
    <property type="nucleotide sequence ID" value="NZ_CP163445.1"/>
</dbReference>
<feature type="compositionally biased region" description="Basic residues" evidence="1">
    <location>
        <begin position="14"/>
        <end position="30"/>
    </location>
</feature>
<dbReference type="AlphaFoldDB" id="A0AB39TVS0"/>
<organism evidence="2">
    <name type="scientific">Streptomyces sp. Y1</name>
    <dbReference type="NCBI Taxonomy" id="3238634"/>
    <lineage>
        <taxon>Bacteria</taxon>
        <taxon>Bacillati</taxon>
        <taxon>Actinomycetota</taxon>
        <taxon>Actinomycetes</taxon>
        <taxon>Kitasatosporales</taxon>
        <taxon>Streptomycetaceae</taxon>
        <taxon>Streptomyces</taxon>
    </lineage>
</organism>
<proteinExistence type="predicted"/>